<feature type="domain" description="2-oxoglutarate dehydrogenase E1 component N-terminal" evidence="1">
    <location>
        <begin position="4"/>
        <end position="42"/>
    </location>
</feature>
<evidence type="ECO:0000313" key="2">
    <source>
        <dbReference type="EMBL" id="BBI60374.1"/>
    </source>
</evidence>
<dbReference type="KEGG" id="hsr:HSBAA_16800"/>
<accession>A0A455UAM9</accession>
<dbReference type="Pfam" id="PF16078">
    <property type="entry name" value="2-oxogl_dehyd_N"/>
    <property type="match status" value="1"/>
</dbReference>
<evidence type="ECO:0000313" key="3">
    <source>
        <dbReference type="Proteomes" id="UP000320231"/>
    </source>
</evidence>
<dbReference type="InterPro" id="IPR032106">
    <property type="entry name" value="2-oxogl_dehyd_N"/>
</dbReference>
<dbReference type="Proteomes" id="UP000320231">
    <property type="component" value="Chromosome"/>
</dbReference>
<evidence type="ECO:0000259" key="1">
    <source>
        <dbReference type="Pfam" id="PF16078"/>
    </source>
</evidence>
<dbReference type="AlphaFoldDB" id="A0A455UAM9"/>
<reference evidence="2 3" key="1">
    <citation type="journal article" date="2019" name="Microbiol. Resour. Announc.">
        <title>Complete Genome Sequence of Halomonas sulfidaeris Strain Esulfide1 Isolated from a Metal Sulfide Rock at a Depth of 2,200 Meters, Obtained Using Nanopore Sequencing.</title>
        <authorList>
            <person name="Saito M."/>
            <person name="Nishigata A."/>
            <person name="Galipon J."/>
            <person name="Arakawa K."/>
        </authorList>
    </citation>
    <scope>NUCLEOTIDE SEQUENCE [LARGE SCALE GENOMIC DNA]</scope>
    <source>
        <strain evidence="2 3">ATCC BAA-803</strain>
    </source>
</reference>
<sequence>MWRSSHVSGGNVHYVEALYEQYLADPESVPNEWRSYFDELPRPEGSASHDVPLSPVRDQFYQLGRESRPGRVVAAADSGENKSR</sequence>
<dbReference type="EMBL" id="AP019514">
    <property type="protein sequence ID" value="BBI60374.1"/>
    <property type="molecule type" value="Genomic_DNA"/>
</dbReference>
<organism evidence="2 3">
    <name type="scientific">Vreelandella sulfidaeris</name>
    <dbReference type="NCBI Taxonomy" id="115553"/>
    <lineage>
        <taxon>Bacteria</taxon>
        <taxon>Pseudomonadati</taxon>
        <taxon>Pseudomonadota</taxon>
        <taxon>Gammaproteobacteria</taxon>
        <taxon>Oceanospirillales</taxon>
        <taxon>Halomonadaceae</taxon>
        <taxon>Vreelandella</taxon>
    </lineage>
</organism>
<proteinExistence type="predicted"/>
<name>A0A455UAM9_9GAMM</name>
<gene>
    <name evidence="2" type="ORF">HSBAA_16800</name>
</gene>
<protein>
    <recommendedName>
        <fullName evidence="1">2-oxoglutarate dehydrogenase E1 component N-terminal domain-containing protein</fullName>
    </recommendedName>
</protein>